<accession>A0A0S2E2I6</accession>
<evidence type="ECO:0000313" key="3">
    <source>
        <dbReference type="Proteomes" id="UP000060787"/>
    </source>
</evidence>
<dbReference type="PATRIC" id="fig|84531.7.peg.4090"/>
<gene>
    <name evidence="2" type="ORF">LA76x_4172</name>
</gene>
<dbReference type="KEGG" id="laq:GLA29479_4178"/>
<organism evidence="2 3">
    <name type="scientific">Lysobacter antibioticus</name>
    <dbReference type="NCBI Taxonomy" id="84531"/>
    <lineage>
        <taxon>Bacteria</taxon>
        <taxon>Pseudomonadati</taxon>
        <taxon>Pseudomonadota</taxon>
        <taxon>Gammaproteobacteria</taxon>
        <taxon>Lysobacterales</taxon>
        <taxon>Lysobacteraceae</taxon>
        <taxon>Lysobacter</taxon>
    </lineage>
</organism>
<proteinExistence type="predicted"/>
<dbReference type="KEGG" id="lab:LA76x_4172"/>
<evidence type="ECO:0000313" key="2">
    <source>
        <dbReference type="EMBL" id="ALN82288.1"/>
    </source>
</evidence>
<reference evidence="2" key="1">
    <citation type="journal article" date="2015" name="BMC Genomics">
        <title>Comparative genomics and metabolic profiling of the genus Lysobacter.</title>
        <authorList>
            <person name="de Bruijn I."/>
            <person name="Cheng X."/>
            <person name="de Jager V."/>
            <person name="Exposito R.G."/>
            <person name="Watrous J."/>
            <person name="Patel N."/>
            <person name="Postma J."/>
            <person name="Dorrestein P.C."/>
            <person name="Kobayashi D."/>
            <person name="Raaijmakers J.M."/>
        </authorList>
    </citation>
    <scope>NUCLEOTIDE SEQUENCE [LARGE SCALE GENOMIC DNA]</scope>
    <source>
        <strain evidence="2">76</strain>
    </source>
</reference>
<dbReference type="EMBL" id="CP011129">
    <property type="protein sequence ID" value="ALN82288.1"/>
    <property type="molecule type" value="Genomic_DNA"/>
</dbReference>
<protein>
    <submittedName>
        <fullName evidence="2">Uncharacterized protein</fullName>
    </submittedName>
</protein>
<dbReference type="Proteomes" id="UP000060787">
    <property type="component" value="Chromosome"/>
</dbReference>
<sequence>MRRRPQSEGDEYRGWRVIALAADAPPGAWRRAAGGGRRANEDGPALAEP</sequence>
<name>A0A0S2E2I6_LYSAN</name>
<evidence type="ECO:0000256" key="1">
    <source>
        <dbReference type="SAM" id="MobiDB-lite"/>
    </source>
</evidence>
<keyword evidence="3" id="KW-1185">Reference proteome</keyword>
<feature type="region of interest" description="Disordered" evidence="1">
    <location>
        <begin position="27"/>
        <end position="49"/>
    </location>
</feature>
<dbReference type="AlphaFoldDB" id="A0A0S2E2I6"/>